<sequence length="550" mass="61702">MALEDLLVRWYDANGKAAATVADMDKEELVIGSFKLWLLKDMAVTLSGRRHFFAFHVSDTNVLSSRYFWESSSEGCWRAGTGHDDNGRFKKGRERDFGGYIFETQLHHLLEAKLNSSFVEKSQAGDLFSVVKKIGDAPKKRLVEAYLKDGIFNIYTPLISYEKALTNVLAGRLDSIDEDFVKGQIGATDLQQEIESATTPTKRKRLKQDDTFWRGINDCLTHKVANGDYHYNLSTLDDKRVNIETYQYRGDKNVDIEIAYTEDNFQLSFKSKDLRVEDTINTRICWVKSVRIADAVLTSFGNYAKFPMDLCFLPQKAMDYNEQVGLTSKNRQGLNYGSDGQYTCLALYDEKYCPLIQQFKRENNFSLFTQKALLPVVKAYADALTASFDLAKITQLKEAIAQGCDAYVVKNGEIKGSIIHRHGKTGVNRANAFKDKIKGCVTLPDITSAIDQLFRLNQVDGNNQGGSINHNPSSLITYIYKDIFPLLETAGLQLNDPSNTVIKKVLIKHFTGSANCLVRLGVIVALYNYTADTATQTDLGVILNAVKGSL</sequence>
<dbReference type="EMBL" id="AUXX01000037">
    <property type="protein sequence ID" value="KZN62768.1"/>
    <property type="molecule type" value="Genomic_DNA"/>
</dbReference>
<dbReference type="Proteomes" id="UP000076661">
    <property type="component" value="Unassembled WGS sequence"/>
</dbReference>
<reference evidence="1 2" key="1">
    <citation type="submission" date="2013-07" db="EMBL/GenBank/DDBJ databases">
        <title>Comparative Genomic and Metabolomic Analysis of Twelve Strains of Pseudoalteromonas luteoviolacea.</title>
        <authorList>
            <person name="Vynne N.G."/>
            <person name="Mansson M."/>
            <person name="Gram L."/>
        </authorList>
    </citation>
    <scope>NUCLEOTIDE SEQUENCE [LARGE SCALE GENOMIC DNA]</scope>
    <source>
        <strain evidence="1 2">S4060-1</strain>
    </source>
</reference>
<organism evidence="1 2">
    <name type="scientific">Pseudoalteromonas luteoviolacea S4060-1</name>
    <dbReference type="NCBI Taxonomy" id="1365257"/>
    <lineage>
        <taxon>Bacteria</taxon>
        <taxon>Pseudomonadati</taxon>
        <taxon>Pseudomonadota</taxon>
        <taxon>Gammaproteobacteria</taxon>
        <taxon>Alteromonadales</taxon>
        <taxon>Pseudoalteromonadaceae</taxon>
        <taxon>Pseudoalteromonas</taxon>
    </lineage>
</organism>
<dbReference type="PATRIC" id="fig|1365257.3.peg.3941"/>
<proteinExistence type="predicted"/>
<evidence type="ECO:0000313" key="2">
    <source>
        <dbReference type="Proteomes" id="UP000076661"/>
    </source>
</evidence>
<accession>A0A167KGT2</accession>
<dbReference type="RefSeq" id="WP_063382278.1">
    <property type="nucleotide sequence ID" value="NZ_AUXX01000037.1"/>
</dbReference>
<dbReference type="AlphaFoldDB" id="A0A167KGT2"/>
<protein>
    <submittedName>
        <fullName evidence="1">Uncharacterized protein</fullName>
    </submittedName>
</protein>
<comment type="caution">
    <text evidence="1">The sequence shown here is derived from an EMBL/GenBank/DDBJ whole genome shotgun (WGS) entry which is preliminary data.</text>
</comment>
<name>A0A167KGT2_9GAMM</name>
<gene>
    <name evidence="1" type="ORF">N478_25105</name>
</gene>
<evidence type="ECO:0000313" key="1">
    <source>
        <dbReference type="EMBL" id="KZN62768.1"/>
    </source>
</evidence>